<gene>
    <name evidence="2" type="ORF">SAMEA3545359_01016</name>
</gene>
<name>A0A1C6HTC5_9FIRM</name>
<keyword evidence="1" id="KW-0812">Transmembrane</keyword>
<organism evidence="2">
    <name type="scientific">uncultured Anaerotruncus sp</name>
    <dbReference type="NCBI Taxonomy" id="905011"/>
    <lineage>
        <taxon>Bacteria</taxon>
        <taxon>Bacillati</taxon>
        <taxon>Bacillota</taxon>
        <taxon>Clostridia</taxon>
        <taxon>Eubacteriales</taxon>
        <taxon>Oscillospiraceae</taxon>
        <taxon>Anaerotruncus</taxon>
        <taxon>environmental samples</taxon>
    </lineage>
</organism>
<sequence>MFREQYRQLNEQVRPDKSLLQSTIREAKKIEQRSHHTLYAIRKPVVALVSACLCLSLAMPALAAAVEPVYELMYAVSPTIAQFFMPVQRSDEDSGIKMEVVSAYIHGHVAEIYITMQDRTGDRIDATTDLFDSYSINCPFDSSAHCERIGYDDRTKTATFLITIEGAENRDITGDKITFTVKEFLSHKQVYDEIKIPVSLSSVTAAQATQNVSNITGSGKVDCGQFDEEDPAALIPSSPMKEFPVDGIDLTGIGYIEGKLHIQTAVVDNLNKGNYGSFYLKDSTGDQIDCNYSFNFVDHDDRGERIDYYNYVFDIPQSEISKYTLHGDFITSNKMTKGNWRVTFPLTRQSN</sequence>
<keyword evidence="1" id="KW-1133">Transmembrane helix</keyword>
<evidence type="ECO:0000256" key="1">
    <source>
        <dbReference type="SAM" id="Phobius"/>
    </source>
</evidence>
<evidence type="ECO:0008006" key="3">
    <source>
        <dbReference type="Google" id="ProtNLM"/>
    </source>
</evidence>
<protein>
    <recommendedName>
        <fullName evidence="3">DUF4179 domain-containing protein</fullName>
    </recommendedName>
</protein>
<feature type="transmembrane region" description="Helical" evidence="1">
    <location>
        <begin position="45"/>
        <end position="66"/>
    </location>
</feature>
<proteinExistence type="predicted"/>
<accession>A0A1C6HTC5</accession>
<keyword evidence="1" id="KW-0472">Membrane</keyword>
<dbReference type="AlphaFoldDB" id="A0A1C6HTC5"/>
<evidence type="ECO:0000313" key="2">
    <source>
        <dbReference type="EMBL" id="SCJ60435.1"/>
    </source>
</evidence>
<dbReference type="EMBL" id="FMHG01000001">
    <property type="protein sequence ID" value="SCJ60435.1"/>
    <property type="molecule type" value="Genomic_DNA"/>
</dbReference>
<reference evidence="2" key="1">
    <citation type="submission" date="2015-09" db="EMBL/GenBank/DDBJ databases">
        <authorList>
            <consortium name="Pathogen Informatics"/>
        </authorList>
    </citation>
    <scope>NUCLEOTIDE SEQUENCE</scope>
    <source>
        <strain evidence="2">2789STDY5834896</strain>
    </source>
</reference>